<gene>
    <name evidence="8" type="ORF">AKJ64_01485</name>
</gene>
<feature type="domain" description="PH0730-like N-terminal" evidence="7">
    <location>
        <begin position="30"/>
        <end position="74"/>
    </location>
</feature>
<dbReference type="GO" id="GO:0004812">
    <property type="term" value="F:aminoacyl-tRNA ligase activity"/>
    <property type="evidence" value="ECO:0007669"/>
    <property type="project" value="InterPro"/>
</dbReference>
<keyword evidence="2" id="KW-0547">Nucleotide-binding</keyword>
<proteinExistence type="predicted"/>
<dbReference type="GO" id="GO:0005737">
    <property type="term" value="C:cytoplasm"/>
    <property type="evidence" value="ECO:0007669"/>
    <property type="project" value="InterPro"/>
</dbReference>
<dbReference type="AlphaFoldDB" id="A0A133UFV4"/>
<keyword evidence="4" id="KW-0648">Protein biosynthesis</keyword>
<dbReference type="Pfam" id="PF14544">
    <property type="entry name" value="DUF4443"/>
    <property type="match status" value="1"/>
</dbReference>
<evidence type="ECO:0000256" key="1">
    <source>
        <dbReference type="ARBA" id="ARBA00022598"/>
    </source>
</evidence>
<evidence type="ECO:0000259" key="7">
    <source>
        <dbReference type="Pfam" id="PF22167"/>
    </source>
</evidence>
<dbReference type="InterPro" id="IPR036390">
    <property type="entry name" value="WH_DNA-bd_sf"/>
</dbReference>
<dbReference type="InterPro" id="IPR029349">
    <property type="entry name" value="DUF4443"/>
</dbReference>
<dbReference type="GO" id="GO:0006412">
    <property type="term" value="P:translation"/>
    <property type="evidence" value="ECO:0007669"/>
    <property type="project" value="UniProtKB-KW"/>
</dbReference>
<dbReference type="EMBL" id="LHXN01000017">
    <property type="protein sequence ID" value="KXA93057.1"/>
    <property type="molecule type" value="Genomic_DNA"/>
</dbReference>
<evidence type="ECO:0000259" key="6">
    <source>
        <dbReference type="Pfam" id="PF14544"/>
    </source>
</evidence>
<dbReference type="InterPro" id="IPR054039">
    <property type="entry name" value="PH0730-like_N"/>
</dbReference>
<name>A0A133UFV4_9EURY</name>
<dbReference type="InterPro" id="IPR036388">
    <property type="entry name" value="WH-like_DNA-bd_sf"/>
</dbReference>
<feature type="region of interest" description="Disordered" evidence="5">
    <location>
        <begin position="55"/>
        <end position="74"/>
    </location>
</feature>
<protein>
    <submittedName>
        <fullName evidence="8">Uncharacterized protein</fullName>
    </submittedName>
</protein>
<dbReference type="GO" id="GO:0005524">
    <property type="term" value="F:ATP binding"/>
    <property type="evidence" value="ECO:0007669"/>
    <property type="project" value="UniProtKB-KW"/>
</dbReference>
<dbReference type="SUPFAM" id="SSF55261">
    <property type="entry name" value="GAD domain-like"/>
    <property type="match status" value="1"/>
</dbReference>
<accession>A0A133UFV4</accession>
<dbReference type="Proteomes" id="UP000070373">
    <property type="component" value="Unassembled WGS sequence"/>
</dbReference>
<sequence length="190" mass="20406">MSSPPSGPKPRYREEDLWRALKVIGEGKNMGRKKIAGKLGLGEGSTRTILDQLKDMGLAESTPAGHSLTEAGRKKMEEKSKRLLSLEAGDLTVGEKDVMTLVQQAGSKVHLGVRQRDEAIKAGAQGATVLIFRDGELQLPGVAREIDEKVASIIESEMEPFDEDVIIIGSGETEKEAERAALAAAKSLEA</sequence>
<evidence type="ECO:0000313" key="9">
    <source>
        <dbReference type="Proteomes" id="UP000070373"/>
    </source>
</evidence>
<evidence type="ECO:0000313" key="8">
    <source>
        <dbReference type="EMBL" id="KXA93057.1"/>
    </source>
</evidence>
<evidence type="ECO:0000256" key="3">
    <source>
        <dbReference type="ARBA" id="ARBA00022840"/>
    </source>
</evidence>
<keyword evidence="9" id="KW-1185">Reference proteome</keyword>
<organism evidence="8 9">
    <name type="scientific">candidate division MSBL1 archaeon SCGC-AAA259E17</name>
    <dbReference type="NCBI Taxonomy" id="1698263"/>
    <lineage>
        <taxon>Archaea</taxon>
        <taxon>Methanobacteriati</taxon>
        <taxon>Methanobacteriota</taxon>
        <taxon>candidate division MSBL1</taxon>
    </lineage>
</organism>
<dbReference type="Gene3D" id="3.30.1360.30">
    <property type="entry name" value="GAD-like domain"/>
    <property type="match status" value="1"/>
</dbReference>
<dbReference type="SUPFAM" id="SSF46785">
    <property type="entry name" value="Winged helix' DNA-binding domain"/>
    <property type="match status" value="1"/>
</dbReference>
<keyword evidence="3" id="KW-0067">ATP-binding</keyword>
<dbReference type="Pfam" id="PF22167">
    <property type="entry name" value="PH0730-like_N"/>
    <property type="match status" value="1"/>
</dbReference>
<evidence type="ECO:0000256" key="2">
    <source>
        <dbReference type="ARBA" id="ARBA00022741"/>
    </source>
</evidence>
<reference evidence="8 9" key="1">
    <citation type="journal article" date="2016" name="Sci. Rep.">
        <title>Metabolic traits of an uncultured archaeal lineage -MSBL1- from brine pools of the Red Sea.</title>
        <authorList>
            <person name="Mwirichia R."/>
            <person name="Alam I."/>
            <person name="Rashid M."/>
            <person name="Vinu M."/>
            <person name="Ba-Alawi W."/>
            <person name="Anthony Kamau A."/>
            <person name="Kamanda Ngugi D."/>
            <person name="Goker M."/>
            <person name="Klenk H.P."/>
            <person name="Bajic V."/>
            <person name="Stingl U."/>
        </authorList>
    </citation>
    <scope>NUCLEOTIDE SEQUENCE [LARGE SCALE GENOMIC DNA]</scope>
    <source>
        <strain evidence="8">SCGC-AAA259E17</strain>
    </source>
</reference>
<keyword evidence="1" id="KW-0436">Ligase</keyword>
<dbReference type="Gene3D" id="1.10.10.10">
    <property type="entry name" value="Winged helix-like DNA-binding domain superfamily/Winged helix DNA-binding domain"/>
    <property type="match status" value="1"/>
</dbReference>
<evidence type="ECO:0000256" key="5">
    <source>
        <dbReference type="SAM" id="MobiDB-lite"/>
    </source>
</evidence>
<comment type="caution">
    <text evidence="8">The sequence shown here is derived from an EMBL/GenBank/DDBJ whole genome shotgun (WGS) entry which is preliminary data.</text>
</comment>
<feature type="domain" description="DUF4443" evidence="6">
    <location>
        <begin position="93"/>
        <end position="188"/>
    </location>
</feature>
<evidence type="ECO:0000256" key="4">
    <source>
        <dbReference type="ARBA" id="ARBA00022917"/>
    </source>
</evidence>
<dbReference type="InterPro" id="IPR004115">
    <property type="entry name" value="GAD-like_sf"/>
</dbReference>